<dbReference type="EMBL" id="LWQT01000038">
    <property type="protein sequence ID" value="OAN53910.1"/>
    <property type="molecule type" value="Genomic_DNA"/>
</dbReference>
<feature type="region of interest" description="Disordered" evidence="1">
    <location>
        <begin position="34"/>
        <end position="61"/>
    </location>
</feature>
<accession>A0A178MUF7</accession>
<sequence length="270" mass="27511">MGEPMMVGFSALFPSTSSALPVRPTAATKTVTFDSRPGLARTSTTTGDTPRGKEVGAKTGAEAVSKGITASTNQFTELSKLQEQLSAATQPGTELTTDQVKAINQQIKDAVASINKQTDSAKVGDTNLLASNPGGVTVSTSDGTKVNITSRGQDSQSLGLTDKDGKAIEVTDLESLRKAVGTIAQAVGQTQLTTYQLQAASGLTSPAKANPGIEAYDKINEARSSAPKPGSALASVQLALDNARAANAAGYGRTAKGHSAATPSILSLFA</sequence>
<evidence type="ECO:0000256" key="1">
    <source>
        <dbReference type="SAM" id="MobiDB-lite"/>
    </source>
</evidence>
<evidence type="ECO:0008006" key="4">
    <source>
        <dbReference type="Google" id="ProtNLM"/>
    </source>
</evidence>
<keyword evidence="3" id="KW-1185">Reference proteome</keyword>
<dbReference type="Proteomes" id="UP000078428">
    <property type="component" value="Unassembled WGS sequence"/>
</dbReference>
<organism evidence="2 3">
    <name type="scientific">Paramagnetospirillum marisnigri</name>
    <dbReference type="NCBI Taxonomy" id="1285242"/>
    <lineage>
        <taxon>Bacteria</taxon>
        <taxon>Pseudomonadati</taxon>
        <taxon>Pseudomonadota</taxon>
        <taxon>Alphaproteobacteria</taxon>
        <taxon>Rhodospirillales</taxon>
        <taxon>Magnetospirillaceae</taxon>
        <taxon>Paramagnetospirillum</taxon>
    </lineage>
</organism>
<evidence type="ECO:0000313" key="3">
    <source>
        <dbReference type="Proteomes" id="UP000078428"/>
    </source>
</evidence>
<proteinExistence type="predicted"/>
<name>A0A178MUF7_9PROT</name>
<dbReference type="AlphaFoldDB" id="A0A178MUF7"/>
<reference evidence="2 3" key="1">
    <citation type="submission" date="2016-04" db="EMBL/GenBank/DDBJ databases">
        <title>Draft genome sequence of freshwater magnetotactic bacteria Magnetospirillum marisnigri SP-1 and Magnetospirillum moscoviense BB-1.</title>
        <authorList>
            <person name="Koziaeva V."/>
            <person name="Dziuba M.V."/>
            <person name="Ivanov T.M."/>
            <person name="Kuznetsov B."/>
            <person name="Grouzdev D.S."/>
        </authorList>
    </citation>
    <scope>NUCLEOTIDE SEQUENCE [LARGE SCALE GENOMIC DNA]</scope>
    <source>
        <strain evidence="2 3">SP-1</strain>
    </source>
</reference>
<evidence type="ECO:0000313" key="2">
    <source>
        <dbReference type="EMBL" id="OAN53910.1"/>
    </source>
</evidence>
<protein>
    <recommendedName>
        <fullName evidence="4">Flagellin N-terminal domain-containing protein</fullName>
    </recommendedName>
</protein>
<comment type="caution">
    <text evidence="2">The sequence shown here is derived from an EMBL/GenBank/DDBJ whole genome shotgun (WGS) entry which is preliminary data.</text>
</comment>
<gene>
    <name evidence="2" type="ORF">A6A04_13545</name>
</gene>